<comment type="subunit">
    <text evidence="12">Monomer. Interacts with DnaB.</text>
</comment>
<dbReference type="Proteomes" id="UP000198897">
    <property type="component" value="Unassembled WGS sequence"/>
</dbReference>
<protein>
    <recommendedName>
        <fullName evidence="12 13">DNA primase</fullName>
        <ecNumber evidence="12">2.7.7.101</ecNumber>
    </recommendedName>
</protein>
<evidence type="ECO:0000256" key="7">
    <source>
        <dbReference type="ARBA" id="ARBA00022771"/>
    </source>
</evidence>
<dbReference type="InterPro" id="IPR006171">
    <property type="entry name" value="TOPRIM_dom"/>
</dbReference>
<dbReference type="GO" id="GO:0000428">
    <property type="term" value="C:DNA-directed RNA polymerase complex"/>
    <property type="evidence" value="ECO:0007669"/>
    <property type="project" value="UniProtKB-KW"/>
</dbReference>
<dbReference type="SUPFAM" id="SSF48024">
    <property type="entry name" value="N-terminal domain of DnaB helicase"/>
    <property type="match status" value="1"/>
</dbReference>
<keyword evidence="8 12" id="KW-0862">Zinc</keyword>
<dbReference type="InterPro" id="IPR013264">
    <property type="entry name" value="DNAG_N"/>
</dbReference>
<keyword evidence="18" id="KW-1185">Reference proteome</keyword>
<organism evidence="17 18">
    <name type="scientific">Halobacillus alkaliphilus</name>
    <dbReference type="NCBI Taxonomy" id="396056"/>
    <lineage>
        <taxon>Bacteria</taxon>
        <taxon>Bacillati</taxon>
        <taxon>Bacillota</taxon>
        <taxon>Bacilli</taxon>
        <taxon>Bacillales</taxon>
        <taxon>Bacillaceae</taxon>
        <taxon>Halobacillus</taxon>
    </lineage>
</organism>
<dbReference type="InterPro" id="IPR019475">
    <property type="entry name" value="DNA_primase_DnaB-bd"/>
</dbReference>
<dbReference type="InterPro" id="IPR036977">
    <property type="entry name" value="DNA_primase_Znf_CHC2"/>
</dbReference>
<accession>A0A1I2JHC9</accession>
<dbReference type="GO" id="GO:0003678">
    <property type="term" value="F:DNA helicase activity"/>
    <property type="evidence" value="ECO:0007669"/>
    <property type="project" value="InterPro"/>
</dbReference>
<evidence type="ECO:0000256" key="4">
    <source>
        <dbReference type="ARBA" id="ARBA00022695"/>
    </source>
</evidence>
<comment type="cofactor">
    <cofactor evidence="12 13 14">
        <name>Zn(2+)</name>
        <dbReference type="ChEBI" id="CHEBI:29105"/>
    </cofactor>
    <text evidence="12 13 14">Binds 1 zinc ion per monomer.</text>
</comment>
<dbReference type="EC" id="2.7.7.101" evidence="12"/>
<keyword evidence="7 12" id="KW-0863">Zinc-finger</keyword>
<dbReference type="InterPro" id="IPR002694">
    <property type="entry name" value="Znf_CHC2"/>
</dbReference>
<keyword evidence="2 12" id="KW-0639">Primosome</keyword>
<dbReference type="Gene3D" id="3.40.1360.10">
    <property type="match status" value="1"/>
</dbReference>
<dbReference type="InterPro" id="IPR036185">
    <property type="entry name" value="DNA_heli_DnaB-like_N_sf"/>
</dbReference>
<dbReference type="GO" id="GO:1990077">
    <property type="term" value="C:primosome complex"/>
    <property type="evidence" value="ECO:0007669"/>
    <property type="project" value="UniProtKB-KW"/>
</dbReference>
<dbReference type="EMBL" id="FOOG01000001">
    <property type="protein sequence ID" value="SFF53669.1"/>
    <property type="molecule type" value="Genomic_DNA"/>
</dbReference>
<dbReference type="HAMAP" id="MF_00974">
    <property type="entry name" value="DNA_primase_DnaG"/>
    <property type="match status" value="1"/>
</dbReference>
<evidence type="ECO:0000256" key="1">
    <source>
        <dbReference type="ARBA" id="ARBA00022478"/>
    </source>
</evidence>
<evidence type="ECO:0000256" key="6">
    <source>
        <dbReference type="ARBA" id="ARBA00022723"/>
    </source>
</evidence>
<feature type="zinc finger region" description="CHC2-type" evidence="12 14">
    <location>
        <begin position="44"/>
        <end position="68"/>
    </location>
</feature>
<dbReference type="SMART" id="SM00400">
    <property type="entry name" value="ZnF_CHCC"/>
    <property type="match status" value="1"/>
</dbReference>
<proteinExistence type="inferred from homology"/>
<evidence type="ECO:0000256" key="8">
    <source>
        <dbReference type="ARBA" id="ARBA00022833"/>
    </source>
</evidence>
<evidence type="ECO:0000259" key="16">
    <source>
        <dbReference type="PROSITE" id="PS50880"/>
    </source>
</evidence>
<comment type="similarity">
    <text evidence="12 13">Belongs to the DnaG primase family.</text>
</comment>
<feature type="coiled-coil region" evidence="15">
    <location>
        <begin position="565"/>
        <end position="592"/>
    </location>
</feature>
<keyword evidence="3 12" id="KW-0808">Transferase</keyword>
<dbReference type="GO" id="GO:0003899">
    <property type="term" value="F:DNA-directed RNA polymerase activity"/>
    <property type="evidence" value="ECO:0007669"/>
    <property type="project" value="UniProtKB-UniRule"/>
</dbReference>
<evidence type="ECO:0000256" key="14">
    <source>
        <dbReference type="PIRSR" id="PIRSR002811-1"/>
    </source>
</evidence>
<dbReference type="AlphaFoldDB" id="A0A1I2JHC9"/>
<evidence type="ECO:0000256" key="12">
    <source>
        <dbReference type="HAMAP-Rule" id="MF_00974"/>
    </source>
</evidence>
<keyword evidence="10 12" id="KW-0238">DNA-binding</keyword>
<dbReference type="Pfam" id="PF13155">
    <property type="entry name" value="Toprim_2"/>
    <property type="match status" value="1"/>
</dbReference>
<evidence type="ECO:0000256" key="10">
    <source>
        <dbReference type="ARBA" id="ARBA00023125"/>
    </source>
</evidence>
<keyword evidence="15" id="KW-0175">Coiled coil</keyword>
<dbReference type="PANTHER" id="PTHR30313">
    <property type="entry name" value="DNA PRIMASE"/>
    <property type="match status" value="1"/>
</dbReference>
<dbReference type="FunFam" id="3.90.980.10:FF:000001">
    <property type="entry name" value="DNA primase"/>
    <property type="match status" value="1"/>
</dbReference>
<dbReference type="GO" id="GO:0006269">
    <property type="term" value="P:DNA replication, synthesis of primer"/>
    <property type="evidence" value="ECO:0007669"/>
    <property type="project" value="UniProtKB-UniRule"/>
</dbReference>
<evidence type="ECO:0000256" key="13">
    <source>
        <dbReference type="PIRNR" id="PIRNR002811"/>
    </source>
</evidence>
<sequence>MVMRMAGHIPEEKVDEIRQSTDIVDIIGDYVELKKQGRNYFGLCPFHGESTPSFSVSADKQIFHCFGCGKGGNVYTFLMEMEGFNFIQAIKQLAGQAQIDLPEEASQEDSSQISTESQSILEAHQWLAKLYHHMLLNSKEGQDAYQYLINRGFSEETIKKYQIGYSPNSKEFVVTFLEKKGFHPQTMVKAGLLNANDQGEYADRFRGRLIFPLRNHLGKTVAFAGRSLGHQEPKYLNSPETELFQKNRLLYNFDLARAAIRKQKSVILFEGYVDVISADQAGVHNAVGTMGTSISSSQANLLKRYVDQVIICYDGDQPGVEAAVKAGRLLKNTGCQTFVARVPDGLDPDDFIQKHGGDRFKREVLDTSDTFIAFIMSYLRRDYNLQLEGDRIAYIEKVLQEVALLDRAVEREHYLNELASEFQMSVDTLKEEVHDIRGKNTFKQDNRDQNRYTNRKSQYSIQNKLLPAFHNAERKLIAYMLRDPFIAEKVQEELGGAFNISDHQVIVTYLYAYYEDGNQSDVSQFVEKLDDPALKNLVIELAMAPVSEEVSDQEIHDYIFRIKAEQSDRTDIKTLEDDLKRAEQQNEPIKAAEIAMKIIERKKELKNT</sequence>
<evidence type="ECO:0000256" key="3">
    <source>
        <dbReference type="ARBA" id="ARBA00022679"/>
    </source>
</evidence>
<keyword evidence="6 12" id="KW-0479">Metal-binding</keyword>
<dbReference type="SUPFAM" id="SSF56731">
    <property type="entry name" value="DNA primase core"/>
    <property type="match status" value="1"/>
</dbReference>
<dbReference type="Pfam" id="PF01807">
    <property type="entry name" value="Zn_ribbon_DnaG"/>
    <property type="match status" value="1"/>
</dbReference>
<feature type="domain" description="Toprim" evidence="16">
    <location>
        <begin position="264"/>
        <end position="343"/>
    </location>
</feature>
<dbReference type="InterPro" id="IPR030846">
    <property type="entry name" value="DnaG_bac"/>
</dbReference>
<keyword evidence="11 12" id="KW-0804">Transcription</keyword>
<dbReference type="PANTHER" id="PTHR30313:SF2">
    <property type="entry name" value="DNA PRIMASE"/>
    <property type="match status" value="1"/>
</dbReference>
<dbReference type="NCBIfam" id="TIGR01391">
    <property type="entry name" value="dnaG"/>
    <property type="match status" value="1"/>
</dbReference>
<name>A0A1I2JHC9_9BACI</name>
<dbReference type="InterPro" id="IPR006295">
    <property type="entry name" value="DNA_primase_DnaG"/>
</dbReference>
<dbReference type="SMART" id="SM00493">
    <property type="entry name" value="TOPRIM"/>
    <property type="match status" value="1"/>
</dbReference>
<dbReference type="InterPro" id="IPR016136">
    <property type="entry name" value="DNA_helicase_N/primase_C"/>
</dbReference>
<dbReference type="InterPro" id="IPR050219">
    <property type="entry name" value="DnaG_primase"/>
</dbReference>
<dbReference type="Gene3D" id="3.90.980.10">
    <property type="entry name" value="DNA primase, catalytic core, N-terminal domain"/>
    <property type="match status" value="1"/>
</dbReference>
<keyword evidence="1 12" id="KW-0240">DNA-directed RNA polymerase</keyword>
<comment type="domain">
    <text evidence="12">Contains an N-terminal zinc-binding domain, a central core domain that contains the primase activity, and a C-terminal DnaB-binding domain.</text>
</comment>
<dbReference type="Gene3D" id="3.90.580.10">
    <property type="entry name" value="Zinc finger, CHC2-type domain"/>
    <property type="match status" value="1"/>
</dbReference>
<evidence type="ECO:0000256" key="15">
    <source>
        <dbReference type="SAM" id="Coils"/>
    </source>
</evidence>
<gene>
    <name evidence="12" type="primary">dnaG</name>
    <name evidence="17" type="ORF">SAMN05216353_101126</name>
</gene>
<comment type="function">
    <text evidence="12 13">RNA polymerase that catalyzes the synthesis of short RNA molecules used as primers for DNA polymerase during DNA replication.</text>
</comment>
<comment type="catalytic activity">
    <reaction evidence="12">
        <text>ssDNA + n NTP = ssDNA/pppN(pN)n-1 hybrid + (n-1) diphosphate.</text>
        <dbReference type="EC" id="2.7.7.101"/>
    </reaction>
</comment>
<dbReference type="Gene3D" id="6.10.140.360">
    <property type="match status" value="1"/>
</dbReference>
<evidence type="ECO:0000313" key="17">
    <source>
        <dbReference type="EMBL" id="SFF53669.1"/>
    </source>
</evidence>
<evidence type="ECO:0000256" key="5">
    <source>
        <dbReference type="ARBA" id="ARBA00022705"/>
    </source>
</evidence>
<dbReference type="InterPro" id="IPR037068">
    <property type="entry name" value="DNA_primase_core_N_sf"/>
</dbReference>
<dbReference type="GO" id="GO:0008270">
    <property type="term" value="F:zinc ion binding"/>
    <property type="evidence" value="ECO:0007669"/>
    <property type="project" value="UniProtKB-UniRule"/>
</dbReference>
<evidence type="ECO:0000256" key="2">
    <source>
        <dbReference type="ARBA" id="ARBA00022515"/>
    </source>
</evidence>
<dbReference type="CDD" id="cd03364">
    <property type="entry name" value="TOPRIM_DnaG_primases"/>
    <property type="match status" value="1"/>
</dbReference>
<dbReference type="GO" id="GO:0005524">
    <property type="term" value="F:ATP binding"/>
    <property type="evidence" value="ECO:0007669"/>
    <property type="project" value="InterPro"/>
</dbReference>
<evidence type="ECO:0000256" key="9">
    <source>
        <dbReference type="ARBA" id="ARBA00022842"/>
    </source>
</evidence>
<dbReference type="GO" id="GO:0003677">
    <property type="term" value="F:DNA binding"/>
    <property type="evidence" value="ECO:0007669"/>
    <property type="project" value="UniProtKB-KW"/>
</dbReference>
<dbReference type="Pfam" id="PF08275">
    <property type="entry name" value="DNAG_N"/>
    <property type="match status" value="1"/>
</dbReference>
<dbReference type="PROSITE" id="PS50880">
    <property type="entry name" value="TOPRIM"/>
    <property type="match status" value="1"/>
</dbReference>
<keyword evidence="9" id="KW-0460">Magnesium</keyword>
<dbReference type="SUPFAM" id="SSF57783">
    <property type="entry name" value="Zinc beta-ribbon"/>
    <property type="match status" value="1"/>
</dbReference>
<dbReference type="InterPro" id="IPR034151">
    <property type="entry name" value="TOPRIM_DnaG_bac"/>
</dbReference>
<keyword evidence="4 12" id="KW-0548">Nucleotidyltransferase</keyword>
<dbReference type="GO" id="GO:0005737">
    <property type="term" value="C:cytoplasm"/>
    <property type="evidence" value="ECO:0007669"/>
    <property type="project" value="TreeGrafter"/>
</dbReference>
<reference evidence="18" key="1">
    <citation type="submission" date="2016-10" db="EMBL/GenBank/DDBJ databases">
        <authorList>
            <person name="Varghese N."/>
            <person name="Submissions S."/>
        </authorList>
    </citation>
    <scope>NUCLEOTIDE SEQUENCE [LARGE SCALE GENOMIC DNA]</scope>
    <source>
        <strain evidence="18">FP5</strain>
    </source>
</reference>
<dbReference type="Gene3D" id="1.10.860.10">
    <property type="entry name" value="DNAb Helicase, Chain A"/>
    <property type="match status" value="1"/>
</dbReference>
<evidence type="ECO:0000313" key="18">
    <source>
        <dbReference type="Proteomes" id="UP000198897"/>
    </source>
</evidence>
<keyword evidence="5 12" id="KW-0235">DNA replication</keyword>
<dbReference type="PIRSF" id="PIRSF002811">
    <property type="entry name" value="DnaG"/>
    <property type="match status" value="1"/>
</dbReference>
<evidence type="ECO:0000256" key="11">
    <source>
        <dbReference type="ARBA" id="ARBA00023163"/>
    </source>
</evidence>
<dbReference type="FunFam" id="3.90.580.10:FF:000001">
    <property type="entry name" value="DNA primase"/>
    <property type="match status" value="1"/>
</dbReference>
<dbReference type="Pfam" id="PF10410">
    <property type="entry name" value="DnaB_bind"/>
    <property type="match status" value="1"/>
</dbReference>